<sequence>MCLTTVGPAASVANTVFSHFNPSKSPFYGVVAFGTVALILSCEGINSQFWWAISLPVWGVLALALMLSLKDRSVFESGQHEEQLRFARSFSISGALLALVLTAREVNQEAAAFWSNYVVCFSQVVIFLVYTWARSRSEEAATSFNFVQFALITTTFLVGASYGLAQYVQHLPNPDEGGSHVSHEYLRYLCAATGLYILWVACIVRWAKHLISLITINIPQDASSQ</sequence>
<dbReference type="KEGG" id="mei:Msip34_1474"/>
<protein>
    <submittedName>
        <fullName evidence="2">Uncharacterized protein</fullName>
    </submittedName>
</protein>
<keyword evidence="1" id="KW-1133">Transmembrane helix</keyword>
<reference evidence="2 3" key="2">
    <citation type="journal article" date="2011" name="J. Bacteriol.">
        <title>Genomes of three methylotrophs from a single niche uncover genetic and metabolic divergence of Methylophilaceae.</title>
        <authorList>
            <person name="Lapidus A."/>
            <person name="Clum A."/>
            <person name="Labutti K."/>
            <person name="Kaluzhnaya M.G."/>
            <person name="Lim S."/>
            <person name="Beck D.A."/>
            <person name="Glavina Del Rio T."/>
            <person name="Nolan M."/>
            <person name="Mavromatis K."/>
            <person name="Huntemann M."/>
            <person name="Lucas S."/>
            <person name="Lidstrom M.E."/>
            <person name="Ivanova N."/>
            <person name="Chistoserdova L."/>
        </authorList>
    </citation>
    <scope>NUCLEOTIDE SEQUENCE [LARGE SCALE GENOMIC DNA]</scope>
    <source>
        <strain evidence="2 3">SIP3-4</strain>
    </source>
</reference>
<keyword evidence="1" id="KW-0472">Membrane</keyword>
<reference evidence="3" key="1">
    <citation type="submission" date="2009-07" db="EMBL/GenBank/DDBJ databases">
        <title>Complete sequence of chromosome of Methylovorus sp. SIP3-4.</title>
        <authorList>
            <person name="Lucas S."/>
            <person name="Copeland A."/>
            <person name="Lapidus A."/>
            <person name="Glavina del Rio T."/>
            <person name="Tice H."/>
            <person name="Bruce D."/>
            <person name="Goodwin L."/>
            <person name="Pitluck S."/>
            <person name="Clum A."/>
            <person name="Larimer F."/>
            <person name="Land M."/>
            <person name="Hauser L."/>
            <person name="Kyrpides N."/>
            <person name="Mikhailova N."/>
            <person name="Kayluzhnaya M."/>
            <person name="Chistoserdova L."/>
        </authorList>
    </citation>
    <scope>NUCLEOTIDE SEQUENCE [LARGE SCALE GENOMIC DNA]</scope>
    <source>
        <strain evidence="3">SIP3-4</strain>
    </source>
</reference>
<accession>C6XDU4</accession>
<feature type="transmembrane region" description="Helical" evidence="1">
    <location>
        <begin position="113"/>
        <end position="133"/>
    </location>
</feature>
<dbReference type="STRING" id="582744.Msip34_1474"/>
<gene>
    <name evidence="2" type="ordered locus">Msip34_1474</name>
</gene>
<proteinExistence type="predicted"/>
<evidence type="ECO:0000256" key="1">
    <source>
        <dbReference type="SAM" id="Phobius"/>
    </source>
</evidence>
<keyword evidence="3" id="KW-1185">Reference proteome</keyword>
<name>C6XDU4_METGS</name>
<evidence type="ECO:0000313" key="2">
    <source>
        <dbReference type="EMBL" id="ACT50719.1"/>
    </source>
</evidence>
<feature type="transmembrane region" description="Helical" evidence="1">
    <location>
        <begin position="145"/>
        <end position="165"/>
    </location>
</feature>
<evidence type="ECO:0000313" key="3">
    <source>
        <dbReference type="Proteomes" id="UP000002743"/>
    </source>
</evidence>
<feature type="transmembrane region" description="Helical" evidence="1">
    <location>
        <begin position="185"/>
        <end position="207"/>
    </location>
</feature>
<feature type="transmembrane region" description="Helical" evidence="1">
    <location>
        <begin position="49"/>
        <end position="69"/>
    </location>
</feature>
<dbReference type="Proteomes" id="UP000002743">
    <property type="component" value="Chromosome"/>
</dbReference>
<dbReference type="RefSeq" id="WP_015830159.1">
    <property type="nucleotide sequence ID" value="NC_012969.1"/>
</dbReference>
<organism evidence="2 3">
    <name type="scientific">Methylovorus glucosotrophus (strain SIP3-4)</name>
    <dbReference type="NCBI Taxonomy" id="582744"/>
    <lineage>
        <taxon>Bacteria</taxon>
        <taxon>Pseudomonadati</taxon>
        <taxon>Pseudomonadota</taxon>
        <taxon>Betaproteobacteria</taxon>
        <taxon>Nitrosomonadales</taxon>
        <taxon>Methylophilaceae</taxon>
        <taxon>Methylovorus</taxon>
    </lineage>
</organism>
<dbReference type="HOGENOM" id="CLU_1228738_0_0_4"/>
<dbReference type="AlphaFoldDB" id="C6XDU4"/>
<dbReference type="EMBL" id="CP001674">
    <property type="protein sequence ID" value="ACT50719.1"/>
    <property type="molecule type" value="Genomic_DNA"/>
</dbReference>
<keyword evidence="1" id="KW-0812">Transmembrane</keyword>